<evidence type="ECO:0000256" key="1">
    <source>
        <dbReference type="SAM" id="SignalP"/>
    </source>
</evidence>
<dbReference type="EMBL" id="CAJRAU010000001">
    <property type="protein sequence ID" value="CAG5068327.1"/>
    <property type="molecule type" value="Genomic_DNA"/>
</dbReference>
<evidence type="ECO:0000313" key="2">
    <source>
        <dbReference type="EMBL" id="CAG5068327.1"/>
    </source>
</evidence>
<feature type="signal peptide" evidence="1">
    <location>
        <begin position="1"/>
        <end position="36"/>
    </location>
</feature>
<dbReference type="PANTHER" id="PTHR47791">
    <property type="entry name" value="MEIOTICALLY UP-REGULATED GENE 191 PROTEIN"/>
    <property type="match status" value="1"/>
</dbReference>
<dbReference type="PIRSF" id="PIRSF021505">
    <property type="entry name" value="O_gly_hdrol"/>
    <property type="match status" value="1"/>
</dbReference>
<dbReference type="Pfam" id="PF03663">
    <property type="entry name" value="Glyco_hydro_76"/>
    <property type="match status" value="1"/>
</dbReference>
<name>A0ABM8ULX8_9BACT</name>
<dbReference type="Gene3D" id="1.50.10.20">
    <property type="match status" value="1"/>
</dbReference>
<reference evidence="2 3" key="1">
    <citation type="submission" date="2021-04" db="EMBL/GenBank/DDBJ databases">
        <authorList>
            <person name="Rodrigo-Torres L."/>
            <person name="Arahal R. D."/>
            <person name="Lucena T."/>
        </authorList>
    </citation>
    <scope>NUCLEOTIDE SEQUENCE [LARGE SCALE GENOMIC DNA]</scope>
    <source>
        <strain evidence="2 3">CECT 9623</strain>
    </source>
</reference>
<comment type="caution">
    <text evidence="2">The sequence shown here is derived from an EMBL/GenBank/DDBJ whole genome shotgun (WGS) entry which is preliminary data.</text>
</comment>
<evidence type="ECO:0000313" key="3">
    <source>
        <dbReference type="Proteomes" id="UP000679725"/>
    </source>
</evidence>
<proteinExistence type="predicted"/>
<dbReference type="InterPro" id="IPR053169">
    <property type="entry name" value="MUG_Protein"/>
</dbReference>
<dbReference type="InterPro" id="IPR005198">
    <property type="entry name" value="Glyco_hydro_76"/>
</dbReference>
<gene>
    <name evidence="2" type="ORF">DYBT9623_01057</name>
</gene>
<dbReference type="SUPFAM" id="SSF48208">
    <property type="entry name" value="Six-hairpin glycosidases"/>
    <property type="match status" value="1"/>
</dbReference>
<dbReference type="InterPro" id="IPR014512">
    <property type="entry name" value="O_gly_hydro"/>
</dbReference>
<feature type="chain" id="PRO_5046648472" description="Glycosyl hydrolase family 76" evidence="1">
    <location>
        <begin position="37"/>
        <end position="372"/>
    </location>
</feature>
<keyword evidence="1" id="KW-0732">Signal</keyword>
<keyword evidence="3" id="KW-1185">Reference proteome</keyword>
<protein>
    <recommendedName>
        <fullName evidence="4">Glycosyl hydrolase family 76</fullName>
    </recommendedName>
</protein>
<accession>A0ABM8ULX8</accession>
<dbReference type="InterPro" id="IPR008928">
    <property type="entry name" value="6-hairpin_glycosidase_sf"/>
</dbReference>
<sequence length="372" mass="43093">MSALFKGYYQTDLTMRLKRTGVMCLLFSLCFLAGHAQQTADYQERIKMINANINKVFYNEKTGLYIETNGKNEKPHSYLWPLCALMQAENEAEATLSEKELLKPVLNAIAKYKNNNPPASGYQAYVTKEQKDSRFYDDNQWIAIAALDAYERTKNPSYFKLAEEIYTFMMTGYDQKSGGGLYWKEDEKNTKNTCSNGPGILVALQLYKINKKPEYLNTALDLYAWTNKHLRAPDGTYWDAIKIPDMKIDSAKYTYNTGTMLQSNVLLYEITKEDKYLKEANQIAGAARDFFYVDNKLPGNYWFNVVLLRGYEALYKVNKDKSIFSFFVDDAERIWKEERDENNLMGRKSEKTLIDQGAMVEMYARLARLTKE</sequence>
<organism evidence="2 3">
    <name type="scientific">Dyadobacter linearis</name>
    <dbReference type="NCBI Taxonomy" id="2823330"/>
    <lineage>
        <taxon>Bacteria</taxon>
        <taxon>Pseudomonadati</taxon>
        <taxon>Bacteroidota</taxon>
        <taxon>Cytophagia</taxon>
        <taxon>Cytophagales</taxon>
        <taxon>Spirosomataceae</taxon>
        <taxon>Dyadobacter</taxon>
    </lineage>
</organism>
<evidence type="ECO:0008006" key="4">
    <source>
        <dbReference type="Google" id="ProtNLM"/>
    </source>
</evidence>
<dbReference type="Proteomes" id="UP000679725">
    <property type="component" value="Unassembled WGS sequence"/>
</dbReference>
<dbReference type="PANTHER" id="PTHR47791:SF4">
    <property type="entry name" value="(PUTATIVE SECRETED PROTEIN)-RELATED"/>
    <property type="match status" value="1"/>
</dbReference>